<protein>
    <submittedName>
        <fullName evidence="1">Uncharacterized protein</fullName>
    </submittedName>
</protein>
<evidence type="ECO:0000313" key="1">
    <source>
        <dbReference type="EMBL" id="JAD21551.1"/>
    </source>
</evidence>
<dbReference type="EMBL" id="GBRH01276344">
    <property type="protein sequence ID" value="JAD21551.1"/>
    <property type="molecule type" value="Transcribed_RNA"/>
</dbReference>
<sequence length="48" mass="5214">MVPLIDPSHRYCGMLHVLGVSLPLVTIDQSSLVAVVTSKAVMFQCQTK</sequence>
<dbReference type="AlphaFoldDB" id="A0A0A8Y657"/>
<reference evidence="1" key="2">
    <citation type="journal article" date="2015" name="Data Brief">
        <title>Shoot transcriptome of the giant reed, Arundo donax.</title>
        <authorList>
            <person name="Barrero R.A."/>
            <person name="Guerrero F.D."/>
            <person name="Moolhuijzen P."/>
            <person name="Goolsby J.A."/>
            <person name="Tidwell J."/>
            <person name="Bellgard S.E."/>
            <person name="Bellgard M.I."/>
        </authorList>
    </citation>
    <scope>NUCLEOTIDE SEQUENCE</scope>
    <source>
        <tissue evidence="1">Shoot tissue taken approximately 20 cm above the soil surface</tissue>
    </source>
</reference>
<proteinExistence type="predicted"/>
<name>A0A0A8Y657_ARUDO</name>
<accession>A0A0A8Y657</accession>
<reference evidence="1" key="1">
    <citation type="submission" date="2014-09" db="EMBL/GenBank/DDBJ databases">
        <authorList>
            <person name="Magalhaes I.L.F."/>
            <person name="Oliveira U."/>
            <person name="Santos F.R."/>
            <person name="Vidigal T.H.D.A."/>
            <person name="Brescovit A.D."/>
            <person name="Santos A.J."/>
        </authorList>
    </citation>
    <scope>NUCLEOTIDE SEQUENCE</scope>
    <source>
        <tissue evidence="1">Shoot tissue taken approximately 20 cm above the soil surface</tissue>
    </source>
</reference>
<organism evidence="1">
    <name type="scientific">Arundo donax</name>
    <name type="common">Giant reed</name>
    <name type="synonym">Donax arundinaceus</name>
    <dbReference type="NCBI Taxonomy" id="35708"/>
    <lineage>
        <taxon>Eukaryota</taxon>
        <taxon>Viridiplantae</taxon>
        <taxon>Streptophyta</taxon>
        <taxon>Embryophyta</taxon>
        <taxon>Tracheophyta</taxon>
        <taxon>Spermatophyta</taxon>
        <taxon>Magnoliopsida</taxon>
        <taxon>Liliopsida</taxon>
        <taxon>Poales</taxon>
        <taxon>Poaceae</taxon>
        <taxon>PACMAD clade</taxon>
        <taxon>Arundinoideae</taxon>
        <taxon>Arundineae</taxon>
        <taxon>Arundo</taxon>
    </lineage>
</organism>